<evidence type="ECO:0000256" key="10">
    <source>
        <dbReference type="ARBA" id="ARBA00023204"/>
    </source>
</evidence>
<evidence type="ECO:0000256" key="8">
    <source>
        <dbReference type="ARBA" id="ARBA00023016"/>
    </source>
</evidence>
<keyword evidence="16" id="KW-1185">Reference proteome</keyword>
<dbReference type="FunFam" id="3.40.50.300:FF:000050">
    <property type="entry name" value="DNA repair protein RadA"/>
    <property type="match status" value="1"/>
</dbReference>
<dbReference type="InterPro" id="IPR020568">
    <property type="entry name" value="Ribosomal_Su5_D2-typ_SF"/>
</dbReference>
<accession>A0A2T4Z1S2</accession>
<comment type="domain">
    <text evidence="11">The middle region has homology to RecA with ATPase motifs including the RadA KNRFG motif, while the C-terminus is homologous to Lon protease.</text>
</comment>
<reference evidence="15 16" key="1">
    <citation type="submission" date="2018-04" db="EMBL/GenBank/DDBJ databases">
        <title>Genomic Encyclopedia of Archaeal and Bacterial Type Strains, Phase II (KMG-II): from individual species to whole genera.</title>
        <authorList>
            <person name="Goeker M."/>
        </authorList>
    </citation>
    <scope>NUCLEOTIDE SEQUENCE [LARGE SCALE GENOMIC DNA]</scope>
    <source>
        <strain evidence="15 16">DSM 45169</strain>
    </source>
</reference>
<keyword evidence="3 11" id="KW-0227">DNA damage</keyword>
<keyword evidence="8 11" id="KW-0346">Stress response</keyword>
<evidence type="ECO:0000256" key="13">
    <source>
        <dbReference type="RuleBase" id="RU003555"/>
    </source>
</evidence>
<evidence type="ECO:0000256" key="4">
    <source>
        <dbReference type="ARBA" id="ARBA00022771"/>
    </source>
</evidence>
<dbReference type="SUPFAM" id="SSF54211">
    <property type="entry name" value="Ribosomal protein S5 domain 2-like"/>
    <property type="match status" value="1"/>
</dbReference>
<dbReference type="GO" id="GO:0005829">
    <property type="term" value="C:cytosol"/>
    <property type="evidence" value="ECO:0007669"/>
    <property type="project" value="TreeGrafter"/>
</dbReference>
<keyword evidence="10 11" id="KW-0234">DNA repair</keyword>
<dbReference type="Gene3D" id="3.30.230.10">
    <property type="match status" value="1"/>
</dbReference>
<dbReference type="SUPFAM" id="SSF52540">
    <property type="entry name" value="P-loop containing nucleoside triphosphate hydrolases"/>
    <property type="match status" value="1"/>
</dbReference>
<dbReference type="FunFam" id="3.30.230.10:FF:000031">
    <property type="entry name" value="DNA repair protein RadA"/>
    <property type="match status" value="1"/>
</dbReference>
<keyword evidence="7 11" id="KW-0067">ATP-binding</keyword>
<feature type="region of interest" description="Lon-protease-like" evidence="11">
    <location>
        <begin position="378"/>
        <end position="485"/>
    </location>
</feature>
<keyword evidence="5" id="KW-0378">Hydrolase</keyword>
<dbReference type="CDD" id="cd01121">
    <property type="entry name" value="RadA_SMS_N"/>
    <property type="match status" value="1"/>
</dbReference>
<dbReference type="GO" id="GO:0000725">
    <property type="term" value="P:recombinational repair"/>
    <property type="evidence" value="ECO:0007669"/>
    <property type="project" value="UniProtKB-UniRule"/>
</dbReference>
<dbReference type="PROSITE" id="PS50162">
    <property type="entry name" value="RECA_2"/>
    <property type="match status" value="1"/>
</dbReference>
<dbReference type="InterPro" id="IPR041166">
    <property type="entry name" value="Rubredoxin_2"/>
</dbReference>
<dbReference type="GO" id="GO:0003684">
    <property type="term" value="F:damaged DNA binding"/>
    <property type="evidence" value="ECO:0007669"/>
    <property type="project" value="InterPro"/>
</dbReference>
<proteinExistence type="inferred from homology"/>
<evidence type="ECO:0000313" key="15">
    <source>
        <dbReference type="EMBL" id="PTM54730.1"/>
    </source>
</evidence>
<dbReference type="InterPro" id="IPR020588">
    <property type="entry name" value="RecA_ATP-bd"/>
</dbReference>
<organism evidence="15 16">
    <name type="scientific">Desmospora activa DSM 45169</name>
    <dbReference type="NCBI Taxonomy" id="1121389"/>
    <lineage>
        <taxon>Bacteria</taxon>
        <taxon>Bacillati</taxon>
        <taxon>Bacillota</taxon>
        <taxon>Bacilli</taxon>
        <taxon>Bacillales</taxon>
        <taxon>Thermoactinomycetaceae</taxon>
        <taxon>Desmospora</taxon>
    </lineage>
</organism>
<dbReference type="Pfam" id="PF13541">
    <property type="entry name" value="ChlI"/>
    <property type="match status" value="1"/>
</dbReference>
<name>A0A2T4Z1S2_9BACL</name>
<keyword evidence="2 11" id="KW-0547">Nucleotide-binding</keyword>
<dbReference type="PANTHER" id="PTHR32472:SF10">
    <property type="entry name" value="DNA REPAIR PROTEIN RADA-LIKE PROTEIN"/>
    <property type="match status" value="1"/>
</dbReference>
<evidence type="ECO:0000256" key="1">
    <source>
        <dbReference type="ARBA" id="ARBA00022723"/>
    </source>
</evidence>
<dbReference type="EMBL" id="PZZP01000003">
    <property type="protein sequence ID" value="PTM54730.1"/>
    <property type="molecule type" value="Genomic_DNA"/>
</dbReference>
<dbReference type="GO" id="GO:0005524">
    <property type="term" value="F:ATP binding"/>
    <property type="evidence" value="ECO:0007669"/>
    <property type="project" value="UniProtKB-UniRule"/>
</dbReference>
<dbReference type="InterPro" id="IPR027417">
    <property type="entry name" value="P-loop_NTPase"/>
</dbReference>
<evidence type="ECO:0000256" key="2">
    <source>
        <dbReference type="ARBA" id="ARBA00022741"/>
    </source>
</evidence>
<dbReference type="InterPro" id="IPR004504">
    <property type="entry name" value="DNA_repair_RadA"/>
</dbReference>
<feature type="binding site" evidence="11">
    <location>
        <begin position="122"/>
        <end position="129"/>
    </location>
    <ligand>
        <name>ATP</name>
        <dbReference type="ChEBI" id="CHEBI:30616"/>
    </ligand>
</feature>
<evidence type="ECO:0000256" key="12">
    <source>
        <dbReference type="NCBIfam" id="TIGR00416"/>
    </source>
</evidence>
<dbReference type="SMART" id="SM00382">
    <property type="entry name" value="AAA"/>
    <property type="match status" value="1"/>
</dbReference>
<dbReference type="HAMAP" id="MF_01498">
    <property type="entry name" value="RadA_bact"/>
    <property type="match status" value="1"/>
</dbReference>
<dbReference type="InterPro" id="IPR014721">
    <property type="entry name" value="Ribsml_uS5_D2-typ_fold_subgr"/>
</dbReference>
<feature type="domain" description="RecA family profile 1" evidence="14">
    <location>
        <begin position="93"/>
        <end position="242"/>
    </location>
</feature>
<evidence type="ECO:0000256" key="7">
    <source>
        <dbReference type="ARBA" id="ARBA00022840"/>
    </source>
</evidence>
<dbReference type="GO" id="GO:0008270">
    <property type="term" value="F:zinc ion binding"/>
    <property type="evidence" value="ECO:0007669"/>
    <property type="project" value="UniProtKB-KW"/>
</dbReference>
<evidence type="ECO:0000259" key="14">
    <source>
        <dbReference type="PROSITE" id="PS50162"/>
    </source>
</evidence>
<evidence type="ECO:0000256" key="3">
    <source>
        <dbReference type="ARBA" id="ARBA00022763"/>
    </source>
</evidence>
<comment type="function">
    <text evidence="13">DNA-dependent ATPase involved in processing of recombination intermediates, plays a role in repairing DNA breaks. Stimulates the branch migration of RecA-mediated strand transfer reactions, allowing the 3' invading strand to extend heteroduplex DNA faster. Binds ssDNA in the presence of ADP but not other nucleotides, has ATPase activity that is stimulated by ssDNA and various branched DNA structures, but inhibited by SSB. Does not have RecA's homology-searching function.</text>
</comment>
<keyword evidence="1 11" id="KW-0479">Metal-binding</keyword>
<evidence type="ECO:0000256" key="6">
    <source>
        <dbReference type="ARBA" id="ARBA00022833"/>
    </source>
</evidence>
<comment type="caution">
    <text evidence="15">The sequence shown here is derived from an EMBL/GenBank/DDBJ whole genome shotgun (WGS) entry which is preliminary data.</text>
</comment>
<feature type="short sequence motif" description="RadA KNRFG motif" evidence="11">
    <location>
        <begin position="279"/>
        <end position="283"/>
    </location>
</feature>
<dbReference type="PRINTS" id="PR01874">
    <property type="entry name" value="DNAREPAIRADA"/>
</dbReference>
<dbReference type="NCBIfam" id="TIGR00416">
    <property type="entry name" value="sms"/>
    <property type="match status" value="1"/>
</dbReference>
<dbReference type="GO" id="GO:0140664">
    <property type="term" value="F:ATP-dependent DNA damage sensor activity"/>
    <property type="evidence" value="ECO:0007669"/>
    <property type="project" value="InterPro"/>
</dbReference>
<gene>
    <name evidence="11" type="primary">radA</name>
    <name evidence="15" type="ORF">C8J48_3382</name>
</gene>
<dbReference type="PANTHER" id="PTHR32472">
    <property type="entry name" value="DNA REPAIR PROTEIN RADA"/>
    <property type="match status" value="1"/>
</dbReference>
<comment type="function">
    <text evidence="11">Plays a role in repairing double-strand DNA breaks, probably involving stabilizing or processing branched DNA or blocked replication forks.</text>
</comment>
<dbReference type="Proteomes" id="UP000241639">
    <property type="component" value="Unassembled WGS sequence"/>
</dbReference>
<keyword evidence="4 13" id="KW-0863">Zinc-finger</keyword>
<comment type="similarity">
    <text evidence="11 13">Belongs to the RecA family. RadA subfamily.</text>
</comment>
<evidence type="ECO:0000313" key="16">
    <source>
        <dbReference type="Proteomes" id="UP000241639"/>
    </source>
</evidence>
<dbReference type="GO" id="GO:0016787">
    <property type="term" value="F:hydrolase activity"/>
    <property type="evidence" value="ECO:0007669"/>
    <property type="project" value="UniProtKB-KW"/>
</dbReference>
<sequence length="485" mass="52904">MVWPAFGGKDDIMDKETICMNRGLAVAKIKSKFTCQECGYESPKWMGRCPGCGEWNTLVEERESRHAPGRSGVAATGVRKREATPITEVVQLTQPRADTGIRELNRVLGGGLVPGSLILVGGDPGIGKSTLLLQATHRLAGRDFPVLYVSGEESTEQTRLRADRLEALDPRLFVAAETDLESVEALVEEIQPKLLVVDSIQTIYQPDVTSAPGSVAQVRECTGRLMRLAKGKNLAIIIVGHVTKEGAIAGPRMLEHMVDCVLYFEGERHHTYRVLRAVKNRFGSTNEIGLFEMRAQGLVEVENPSEMFLSERPHGVAGSAVTASMEGTRPVLIELQALVSSTSFATPKRMAAGMDHHRVTMIMAVLEKRLGLFLQNQDAYVNVVGGVKLGEPAVDMAVAISLASSFRDKPTRPKDVFIGEVGLTGEVRGVSRLEQRVSEIRNMGFKRAVVPAKNRRGWTPPADVEMVWVDTLEEALEAALGGSDR</sequence>
<evidence type="ECO:0000256" key="9">
    <source>
        <dbReference type="ARBA" id="ARBA00023125"/>
    </source>
</evidence>
<dbReference type="AlphaFoldDB" id="A0A2T4Z1S2"/>
<dbReference type="Pfam" id="PF18073">
    <property type="entry name" value="Zn_ribbon_LapB"/>
    <property type="match status" value="1"/>
</dbReference>
<evidence type="ECO:0000256" key="11">
    <source>
        <dbReference type="HAMAP-Rule" id="MF_01498"/>
    </source>
</evidence>
<dbReference type="Pfam" id="PF13481">
    <property type="entry name" value="AAA_25"/>
    <property type="match status" value="1"/>
</dbReference>
<dbReference type="Gene3D" id="3.40.50.300">
    <property type="entry name" value="P-loop containing nucleotide triphosphate hydrolases"/>
    <property type="match status" value="1"/>
</dbReference>
<keyword evidence="6 13" id="KW-0862">Zinc</keyword>
<keyword evidence="9 11" id="KW-0238">DNA-binding</keyword>
<evidence type="ECO:0000256" key="5">
    <source>
        <dbReference type="ARBA" id="ARBA00022801"/>
    </source>
</evidence>
<dbReference type="InterPro" id="IPR003593">
    <property type="entry name" value="AAA+_ATPase"/>
</dbReference>
<protein>
    <recommendedName>
        <fullName evidence="11 12">DNA repair protein RadA</fullName>
    </recommendedName>
</protein>